<dbReference type="AlphaFoldDB" id="A0A9P7YS94"/>
<gene>
    <name evidence="1" type="ORF">BJ875DRAFT_63475</name>
</gene>
<name>A0A9P7YS94_9HELO</name>
<keyword evidence="2" id="KW-1185">Reference proteome</keyword>
<organism evidence="1 2">
    <name type="scientific">Amylocarpus encephaloides</name>
    <dbReference type="NCBI Taxonomy" id="45428"/>
    <lineage>
        <taxon>Eukaryota</taxon>
        <taxon>Fungi</taxon>
        <taxon>Dikarya</taxon>
        <taxon>Ascomycota</taxon>
        <taxon>Pezizomycotina</taxon>
        <taxon>Leotiomycetes</taxon>
        <taxon>Helotiales</taxon>
        <taxon>Helotiales incertae sedis</taxon>
        <taxon>Amylocarpus</taxon>
    </lineage>
</organism>
<dbReference type="OrthoDB" id="303614at2759"/>
<accession>A0A9P7YS94</accession>
<evidence type="ECO:0000313" key="2">
    <source>
        <dbReference type="Proteomes" id="UP000824998"/>
    </source>
</evidence>
<dbReference type="Proteomes" id="UP000824998">
    <property type="component" value="Unassembled WGS sequence"/>
</dbReference>
<dbReference type="EMBL" id="MU251372">
    <property type="protein sequence ID" value="KAG9238280.1"/>
    <property type="molecule type" value="Genomic_DNA"/>
</dbReference>
<comment type="caution">
    <text evidence="1">The sequence shown here is derived from an EMBL/GenBank/DDBJ whole genome shotgun (WGS) entry which is preliminary data.</text>
</comment>
<evidence type="ECO:0000313" key="1">
    <source>
        <dbReference type="EMBL" id="KAG9238280.1"/>
    </source>
</evidence>
<proteinExistence type="predicted"/>
<sequence>MASLEGTFSPEPDRPLTDREINRFINANIARQDRFVAPMFNANGVFADLDLDLALALAAHAAQTSSAANAPLENTERDTTVGSADSSLIDLDAALLLHSEAPLSYPISTDADRHARHARVKSTSDSSLIDLDAAIVHPKYLPPAFPDSDSATFAADDDDDAVSDTTIFRTHYTHNPASPEIESIVAAASSLEHGDADTAAEAELTLSFPNSNVNASTSSNGNYNITSADLAEGVLYSGEATNAFNTESSDPRSIAGSVRWSVKSLDPPSLELAKYQQWLKWYKAGNLNVTNPPPVCWFPSDFTYLEAKPTGNEAVRTAAGNALDKGWFRLDCTGLASTLRQMCEEFDVKFGAISFFNKDYEILRAENGYMARLISRSASLAAHALYSDQTLIIPNTLDVSAILPQSSI</sequence>
<reference evidence="1" key="1">
    <citation type="journal article" date="2021" name="IMA Fungus">
        <title>Genomic characterization of three marine fungi, including Emericellopsis atlantica sp. nov. with signatures of a generalist lifestyle and marine biomass degradation.</title>
        <authorList>
            <person name="Hagestad O.C."/>
            <person name="Hou L."/>
            <person name="Andersen J.H."/>
            <person name="Hansen E.H."/>
            <person name="Altermark B."/>
            <person name="Li C."/>
            <person name="Kuhnert E."/>
            <person name="Cox R.J."/>
            <person name="Crous P.W."/>
            <person name="Spatafora J.W."/>
            <person name="Lail K."/>
            <person name="Amirebrahimi M."/>
            <person name="Lipzen A."/>
            <person name="Pangilinan J."/>
            <person name="Andreopoulos W."/>
            <person name="Hayes R.D."/>
            <person name="Ng V."/>
            <person name="Grigoriev I.V."/>
            <person name="Jackson S.A."/>
            <person name="Sutton T.D.S."/>
            <person name="Dobson A.D.W."/>
            <person name="Rama T."/>
        </authorList>
    </citation>
    <scope>NUCLEOTIDE SEQUENCE</scope>
    <source>
        <strain evidence="1">TRa018bII</strain>
    </source>
</reference>
<protein>
    <submittedName>
        <fullName evidence="1">Uncharacterized protein</fullName>
    </submittedName>
</protein>